<reference evidence="3" key="1">
    <citation type="submission" date="2020-05" db="EMBL/GenBank/DDBJ databases">
        <authorList>
            <person name="Zhu T."/>
            <person name="Keshari N."/>
            <person name="Lu X."/>
        </authorList>
    </citation>
    <scope>NUCLEOTIDE SEQUENCE</scope>
    <source>
        <strain evidence="3">NK1-22</strain>
    </source>
</reference>
<name>A0AA97BL96_9CYAN</name>
<accession>A0AA97BL96</accession>
<organism evidence="3">
    <name type="scientific">Thermoleptolyngbya oregonensis NK1-22</name>
    <dbReference type="NCBI Taxonomy" id="2547457"/>
    <lineage>
        <taxon>Bacteria</taxon>
        <taxon>Bacillati</taxon>
        <taxon>Cyanobacteriota</taxon>
        <taxon>Cyanophyceae</taxon>
        <taxon>Oculatellales</taxon>
        <taxon>Oculatellaceae</taxon>
        <taxon>Thermoleptolyngbya</taxon>
    </lineage>
</organism>
<evidence type="ECO:0000256" key="1">
    <source>
        <dbReference type="SAM" id="MobiDB-lite"/>
    </source>
</evidence>
<dbReference type="RefSeq" id="WP_316791838.1">
    <property type="nucleotide sequence ID" value="NZ_CP053540.1"/>
</dbReference>
<dbReference type="EMBL" id="CP053540">
    <property type="protein sequence ID" value="WOB42882.1"/>
    <property type="molecule type" value="Genomic_DNA"/>
</dbReference>
<evidence type="ECO:0000313" key="3">
    <source>
        <dbReference type="EMBL" id="WOB42882.1"/>
    </source>
</evidence>
<feature type="compositionally biased region" description="Polar residues" evidence="1">
    <location>
        <begin position="260"/>
        <end position="269"/>
    </location>
</feature>
<feature type="domain" description="SH3b" evidence="2">
    <location>
        <begin position="361"/>
        <end position="420"/>
    </location>
</feature>
<protein>
    <submittedName>
        <fullName evidence="3">SH3 domain-containing protein</fullName>
    </submittedName>
</protein>
<feature type="compositionally biased region" description="Pro residues" evidence="1">
    <location>
        <begin position="271"/>
        <end position="287"/>
    </location>
</feature>
<gene>
    <name evidence="3" type="ORF">HNI00_06780</name>
</gene>
<feature type="domain" description="SH3b" evidence="2">
    <location>
        <begin position="209"/>
        <end position="268"/>
    </location>
</feature>
<feature type="domain" description="SH3b" evidence="2">
    <location>
        <begin position="57"/>
        <end position="117"/>
    </location>
</feature>
<dbReference type="KEGG" id="tog:HNI00_06780"/>
<feature type="domain" description="SH3b" evidence="2">
    <location>
        <begin position="129"/>
        <end position="188"/>
    </location>
</feature>
<proteinExistence type="predicted"/>
<dbReference type="InterPro" id="IPR003646">
    <property type="entry name" value="SH3-like_bac-type"/>
</dbReference>
<dbReference type="SMART" id="SM00287">
    <property type="entry name" value="SH3b"/>
    <property type="match status" value="5"/>
</dbReference>
<dbReference type="Pfam" id="PF08239">
    <property type="entry name" value="SH3_3"/>
    <property type="match status" value="1"/>
</dbReference>
<sequence length="420" mass="43627">MESLAYLHTALLYESTEPAPELRDLSELLPSPTSAAWLSAQVLAAALVVSTAGSAMAATGTVQTNGNPLNVRSTPGGPVVSSLPNGARVELTGRRSGNYLELANGTWVSADWVAVGNTSPTQPPSGTDRAVGFVNTSGEPLNVRSAPGGAIVGTLPNGTRVELTGRSSNGFLERTNSTWVDGRYITYSQPPVTTPPPSPTPNPGAGAVSTAFVRTNGSPLNVRNAPGGAVVGSLVNGSRVDLTGRRSGEWAERTNGTWISSNWITTNPGTTPQPQPPTPQPPTPQPPIGGDRGTKFVATNGSPLNVRNAPGGTVIGSLANGSRVELTGRRSGEWVERTNGTWVSNNWLVNDQSGNVGGDISFGRVRTNGSPLNVRSSPGGQVVGTIPNGSRVALTGRRSGSWVQLERFGEWVSGDWIVME</sequence>
<feature type="domain" description="SH3b" evidence="2">
    <location>
        <begin position="292"/>
        <end position="352"/>
    </location>
</feature>
<feature type="region of interest" description="Disordered" evidence="1">
    <location>
        <begin position="260"/>
        <end position="295"/>
    </location>
</feature>
<dbReference type="Gene3D" id="2.30.30.40">
    <property type="entry name" value="SH3 Domains"/>
    <property type="match status" value="2"/>
</dbReference>
<dbReference type="AlphaFoldDB" id="A0AA97BL96"/>
<evidence type="ECO:0000259" key="2">
    <source>
        <dbReference type="SMART" id="SM00287"/>
    </source>
</evidence>